<sequence>MSLRSAVFLRAVGAAVSDGIGFLLPSYWTFTGYSLLPWILSSSLFLTDSDLPVRSAPLLLDVSGSSCWTTHFLVLPNSPQIIEDIALYKLSAPATKGSCDLE</sequence>
<comment type="caution">
    <text evidence="1">The sequence shown here is derived from an EMBL/GenBank/DDBJ whole genome shotgun (WGS) entry which is preliminary data.</text>
</comment>
<evidence type="ECO:0000313" key="1">
    <source>
        <dbReference type="EMBL" id="MEQ2215175.1"/>
    </source>
</evidence>
<organism evidence="1 2">
    <name type="scientific">Xenoophorus captivus</name>
    <dbReference type="NCBI Taxonomy" id="1517983"/>
    <lineage>
        <taxon>Eukaryota</taxon>
        <taxon>Metazoa</taxon>
        <taxon>Chordata</taxon>
        <taxon>Craniata</taxon>
        <taxon>Vertebrata</taxon>
        <taxon>Euteleostomi</taxon>
        <taxon>Actinopterygii</taxon>
        <taxon>Neopterygii</taxon>
        <taxon>Teleostei</taxon>
        <taxon>Neoteleostei</taxon>
        <taxon>Acanthomorphata</taxon>
        <taxon>Ovalentaria</taxon>
        <taxon>Atherinomorphae</taxon>
        <taxon>Cyprinodontiformes</taxon>
        <taxon>Goodeidae</taxon>
        <taxon>Xenoophorus</taxon>
    </lineage>
</organism>
<gene>
    <name evidence="1" type="ORF">XENOCAPTIV_028735</name>
</gene>
<name>A0ABV0S3N3_9TELE</name>
<evidence type="ECO:0000313" key="2">
    <source>
        <dbReference type="Proteomes" id="UP001434883"/>
    </source>
</evidence>
<accession>A0ABV0S3N3</accession>
<proteinExistence type="predicted"/>
<keyword evidence="2" id="KW-1185">Reference proteome</keyword>
<protein>
    <submittedName>
        <fullName evidence="1">Uncharacterized protein</fullName>
    </submittedName>
</protein>
<dbReference type="Proteomes" id="UP001434883">
    <property type="component" value="Unassembled WGS sequence"/>
</dbReference>
<reference evidence="1 2" key="1">
    <citation type="submission" date="2021-06" db="EMBL/GenBank/DDBJ databases">
        <authorList>
            <person name="Palmer J.M."/>
        </authorList>
    </citation>
    <scope>NUCLEOTIDE SEQUENCE [LARGE SCALE GENOMIC DNA]</scope>
    <source>
        <strain evidence="1 2">XC_2019</strain>
        <tissue evidence="1">Muscle</tissue>
    </source>
</reference>
<dbReference type="EMBL" id="JAHRIN010068016">
    <property type="protein sequence ID" value="MEQ2215175.1"/>
    <property type="molecule type" value="Genomic_DNA"/>
</dbReference>